<organism evidence="2 3">
    <name type="scientific">Trichomalopsis sarcophagae</name>
    <dbReference type="NCBI Taxonomy" id="543379"/>
    <lineage>
        <taxon>Eukaryota</taxon>
        <taxon>Metazoa</taxon>
        <taxon>Ecdysozoa</taxon>
        <taxon>Arthropoda</taxon>
        <taxon>Hexapoda</taxon>
        <taxon>Insecta</taxon>
        <taxon>Pterygota</taxon>
        <taxon>Neoptera</taxon>
        <taxon>Endopterygota</taxon>
        <taxon>Hymenoptera</taxon>
        <taxon>Apocrita</taxon>
        <taxon>Proctotrupomorpha</taxon>
        <taxon>Chalcidoidea</taxon>
        <taxon>Pteromalidae</taxon>
        <taxon>Pteromalinae</taxon>
        <taxon>Trichomalopsis</taxon>
    </lineage>
</organism>
<comment type="caution">
    <text evidence="2">The sequence shown here is derived from an EMBL/GenBank/DDBJ whole genome shotgun (WGS) entry which is preliminary data.</text>
</comment>
<keyword evidence="1" id="KW-0472">Membrane</keyword>
<evidence type="ECO:0000313" key="3">
    <source>
        <dbReference type="Proteomes" id="UP000215335"/>
    </source>
</evidence>
<dbReference type="Proteomes" id="UP000215335">
    <property type="component" value="Unassembled WGS sequence"/>
</dbReference>
<proteinExistence type="predicted"/>
<keyword evidence="1" id="KW-0812">Transmembrane</keyword>
<evidence type="ECO:0000313" key="2">
    <source>
        <dbReference type="EMBL" id="OXU22978.1"/>
    </source>
</evidence>
<keyword evidence="3" id="KW-1185">Reference proteome</keyword>
<name>A0A232EXF4_9HYME</name>
<accession>A0A232EXF4</accession>
<dbReference type="AlphaFoldDB" id="A0A232EXF4"/>
<dbReference type="EMBL" id="NNAY01001765">
    <property type="protein sequence ID" value="OXU22978.1"/>
    <property type="molecule type" value="Genomic_DNA"/>
</dbReference>
<gene>
    <name evidence="2" type="ORF">TSAR_008559</name>
</gene>
<protein>
    <submittedName>
        <fullName evidence="2">Uncharacterized protein</fullName>
    </submittedName>
</protein>
<sequence>MQNNWVTLTIGIIGFYLLITTFAPDYWSDIFWTMAPTLPVISQAVFVASSVRRMEPVVMQRRVRPSTNSPDK</sequence>
<evidence type="ECO:0000256" key="1">
    <source>
        <dbReference type="SAM" id="Phobius"/>
    </source>
</evidence>
<reference evidence="2 3" key="1">
    <citation type="journal article" date="2017" name="Curr. Biol.">
        <title>The Evolution of Venom by Co-option of Single-Copy Genes.</title>
        <authorList>
            <person name="Martinson E.O."/>
            <person name="Mrinalini"/>
            <person name="Kelkar Y.D."/>
            <person name="Chang C.H."/>
            <person name="Werren J.H."/>
        </authorList>
    </citation>
    <scope>NUCLEOTIDE SEQUENCE [LARGE SCALE GENOMIC DNA]</scope>
    <source>
        <strain evidence="2 3">Alberta</strain>
        <tissue evidence="2">Whole body</tissue>
    </source>
</reference>
<feature type="transmembrane region" description="Helical" evidence="1">
    <location>
        <begin position="5"/>
        <end position="24"/>
    </location>
</feature>
<feature type="transmembrane region" description="Helical" evidence="1">
    <location>
        <begin position="30"/>
        <end position="51"/>
    </location>
</feature>
<keyword evidence="1" id="KW-1133">Transmembrane helix</keyword>